<name>A0ACC2F1J3_DALPE</name>
<evidence type="ECO:0000313" key="2">
    <source>
        <dbReference type="Proteomes" id="UP001157502"/>
    </source>
</evidence>
<comment type="caution">
    <text evidence="1">The sequence shown here is derived from an EMBL/GenBank/DDBJ whole genome shotgun (WGS) entry which is preliminary data.</text>
</comment>
<organism evidence="1 2">
    <name type="scientific">Dallia pectoralis</name>
    <name type="common">Alaska blackfish</name>
    <dbReference type="NCBI Taxonomy" id="75939"/>
    <lineage>
        <taxon>Eukaryota</taxon>
        <taxon>Metazoa</taxon>
        <taxon>Chordata</taxon>
        <taxon>Craniata</taxon>
        <taxon>Vertebrata</taxon>
        <taxon>Euteleostomi</taxon>
        <taxon>Actinopterygii</taxon>
        <taxon>Neopterygii</taxon>
        <taxon>Teleostei</taxon>
        <taxon>Protacanthopterygii</taxon>
        <taxon>Esociformes</taxon>
        <taxon>Umbridae</taxon>
        <taxon>Dallia</taxon>
    </lineage>
</organism>
<dbReference type="Proteomes" id="UP001157502">
    <property type="component" value="Chromosome 36"/>
</dbReference>
<gene>
    <name evidence="1" type="ORF">DPEC_G00350470</name>
</gene>
<reference evidence="1" key="1">
    <citation type="submission" date="2021-05" db="EMBL/GenBank/DDBJ databases">
        <authorList>
            <person name="Pan Q."/>
            <person name="Jouanno E."/>
            <person name="Zahm M."/>
            <person name="Klopp C."/>
            <person name="Cabau C."/>
            <person name="Louis A."/>
            <person name="Berthelot C."/>
            <person name="Parey E."/>
            <person name="Roest Crollius H."/>
            <person name="Montfort J."/>
            <person name="Robinson-Rechavi M."/>
            <person name="Bouchez O."/>
            <person name="Lampietro C."/>
            <person name="Lopez Roques C."/>
            <person name="Donnadieu C."/>
            <person name="Postlethwait J."/>
            <person name="Bobe J."/>
            <person name="Dillon D."/>
            <person name="Chandos A."/>
            <person name="von Hippel F."/>
            <person name="Guiguen Y."/>
        </authorList>
    </citation>
    <scope>NUCLEOTIDE SEQUENCE</scope>
    <source>
        <strain evidence="1">YG-Jan2019</strain>
    </source>
</reference>
<dbReference type="EMBL" id="CM055763">
    <property type="protein sequence ID" value="KAJ7985283.1"/>
    <property type="molecule type" value="Genomic_DNA"/>
</dbReference>
<sequence length="173" mass="19054">MRHVYTGFVEWREKYPGEKKVLSPEPRRTSEAFRVALEHGGTGRGFVVTAPPPFITHKSSVRSSDQGKHPEQRRSAEACQERAPPCVRAPVAPSGEIRKKLRHPSERQPNGSPEAAGSEERANVRTDACVRSARGGGGLYRRSVVGGSRLRFLTSATVRTDTFDNQSARFSPS</sequence>
<protein>
    <submittedName>
        <fullName evidence="1">Uncharacterized protein</fullName>
    </submittedName>
</protein>
<proteinExistence type="predicted"/>
<evidence type="ECO:0000313" key="1">
    <source>
        <dbReference type="EMBL" id="KAJ7985283.1"/>
    </source>
</evidence>
<accession>A0ACC2F1J3</accession>
<keyword evidence="2" id="KW-1185">Reference proteome</keyword>